<dbReference type="AlphaFoldDB" id="A0A1M6JKA7"/>
<dbReference type="Proteomes" id="UP000184432">
    <property type="component" value="Unassembled WGS sequence"/>
</dbReference>
<protein>
    <recommendedName>
        <fullName evidence="3">HTH domain-containing protein</fullName>
    </recommendedName>
</protein>
<dbReference type="STRING" id="570521.SAMN04488508_109111"/>
<evidence type="ECO:0008006" key="3">
    <source>
        <dbReference type="Google" id="ProtNLM"/>
    </source>
</evidence>
<reference evidence="2" key="1">
    <citation type="submission" date="2016-11" db="EMBL/GenBank/DDBJ databases">
        <authorList>
            <person name="Varghese N."/>
            <person name="Submissions S."/>
        </authorList>
    </citation>
    <scope>NUCLEOTIDE SEQUENCE [LARGE SCALE GENOMIC DNA]</scope>
    <source>
        <strain evidence="2">DSM 22623</strain>
    </source>
</reference>
<accession>A0A1M6JKA7</accession>
<dbReference type="OrthoDB" id="1122873at2"/>
<dbReference type="EMBL" id="FQYP01000009">
    <property type="protein sequence ID" value="SHJ47103.1"/>
    <property type="molecule type" value="Genomic_DNA"/>
</dbReference>
<keyword evidence="2" id="KW-1185">Reference proteome</keyword>
<proteinExistence type="predicted"/>
<dbReference type="RefSeq" id="WP_073319911.1">
    <property type="nucleotide sequence ID" value="NZ_FQYP01000009.1"/>
</dbReference>
<evidence type="ECO:0000313" key="1">
    <source>
        <dbReference type="EMBL" id="SHJ47103.1"/>
    </source>
</evidence>
<gene>
    <name evidence="1" type="ORF">SAMN04488508_109111</name>
</gene>
<sequence length="90" mass="10268">MNGIIEHIELIERIDQLIRLQATGTPGDLAHRFGISKSKLYRLINTMKSLNAPVEYDVVVQSYVYSEAVGFRFGFYQKKEILGRSYAIVS</sequence>
<name>A0A1M6JKA7_9FLAO</name>
<evidence type="ECO:0000313" key="2">
    <source>
        <dbReference type="Proteomes" id="UP000184432"/>
    </source>
</evidence>
<organism evidence="1 2">
    <name type="scientific">Aquimarina spongiae</name>
    <dbReference type="NCBI Taxonomy" id="570521"/>
    <lineage>
        <taxon>Bacteria</taxon>
        <taxon>Pseudomonadati</taxon>
        <taxon>Bacteroidota</taxon>
        <taxon>Flavobacteriia</taxon>
        <taxon>Flavobacteriales</taxon>
        <taxon>Flavobacteriaceae</taxon>
        <taxon>Aquimarina</taxon>
    </lineage>
</organism>